<evidence type="ECO:0000256" key="2">
    <source>
        <dbReference type="ARBA" id="ARBA00012755"/>
    </source>
</evidence>
<dbReference type="SUPFAM" id="SSF51445">
    <property type="entry name" value="(Trans)glycosidases"/>
    <property type="match status" value="1"/>
</dbReference>
<dbReference type="PANTHER" id="PTHR35273:SF2">
    <property type="entry name" value="ALPHA-GALACTOSIDASE"/>
    <property type="match status" value="1"/>
</dbReference>
<comment type="catalytic activity">
    <reaction evidence="1">
        <text>Hydrolysis of terminal, non-reducing alpha-D-galactose residues in alpha-D-galactosides, including galactose oligosaccharides, galactomannans and galactolipids.</text>
        <dbReference type="EC" id="3.2.1.22"/>
    </reaction>
</comment>
<dbReference type="PANTHER" id="PTHR35273">
    <property type="entry name" value="ALPHA-1,4 POLYGALACTOSAMINIDASE, PUTATIVE (AFU_ORTHOLOGUE AFUA_3G07890)-RELATED"/>
    <property type="match status" value="1"/>
</dbReference>
<dbReference type="InterPro" id="IPR013785">
    <property type="entry name" value="Aldolase_TIM"/>
</dbReference>
<proteinExistence type="predicted"/>
<accession>A0A9P6G4I0</accession>
<evidence type="ECO:0000313" key="6">
    <source>
        <dbReference type="Proteomes" id="UP000756921"/>
    </source>
</evidence>
<dbReference type="InterPro" id="IPR004352">
    <property type="entry name" value="GH114_TIM-barrel"/>
</dbReference>
<name>A0A9P6G4I0_9PLEO</name>
<dbReference type="Proteomes" id="UP000756921">
    <property type="component" value="Unassembled WGS sequence"/>
</dbReference>
<dbReference type="EMBL" id="WJXW01000018">
    <property type="protein sequence ID" value="KAF9728697.1"/>
    <property type="molecule type" value="Genomic_DNA"/>
</dbReference>
<organism evidence="5 6">
    <name type="scientific">Paraphaeosphaeria minitans</name>
    <dbReference type="NCBI Taxonomy" id="565426"/>
    <lineage>
        <taxon>Eukaryota</taxon>
        <taxon>Fungi</taxon>
        <taxon>Dikarya</taxon>
        <taxon>Ascomycota</taxon>
        <taxon>Pezizomycotina</taxon>
        <taxon>Dothideomycetes</taxon>
        <taxon>Pleosporomycetidae</taxon>
        <taxon>Pleosporales</taxon>
        <taxon>Massarineae</taxon>
        <taxon>Didymosphaeriaceae</taxon>
        <taxon>Paraphaeosphaeria</taxon>
    </lineage>
</organism>
<dbReference type="Gene3D" id="3.20.20.70">
    <property type="entry name" value="Aldolase class I"/>
    <property type="match status" value="1"/>
</dbReference>
<keyword evidence="3" id="KW-0732">Signal</keyword>
<dbReference type="OrthoDB" id="2108802at2759"/>
<reference evidence="5" key="1">
    <citation type="journal article" date="2020" name="Mol. Plant Microbe Interact.">
        <title>Genome Sequence of the Biocontrol Agent Coniothyrium minitans strain Conio (IMI 134523).</title>
        <authorList>
            <person name="Patel D."/>
            <person name="Shittu T.A."/>
            <person name="Baroncelli R."/>
            <person name="Muthumeenakshi S."/>
            <person name="Osborne T.H."/>
            <person name="Janganan T.K."/>
            <person name="Sreenivasaprasad S."/>
        </authorList>
    </citation>
    <scope>NUCLEOTIDE SEQUENCE</scope>
    <source>
        <strain evidence="5">Conio</strain>
    </source>
</reference>
<gene>
    <name evidence="5" type="ORF">PMIN01_13077</name>
</gene>
<feature type="domain" description="Glycoside-hydrolase family GH114 TIM-barrel" evidence="4">
    <location>
        <begin position="70"/>
        <end position="262"/>
    </location>
</feature>
<comment type="caution">
    <text evidence="5">The sequence shown here is derived from an EMBL/GenBank/DDBJ whole genome shotgun (WGS) entry which is preliminary data.</text>
</comment>
<evidence type="ECO:0000313" key="5">
    <source>
        <dbReference type="EMBL" id="KAF9728697.1"/>
    </source>
</evidence>
<dbReference type="InterPro" id="IPR017853">
    <property type="entry name" value="GH"/>
</dbReference>
<dbReference type="AlphaFoldDB" id="A0A9P6G4I0"/>
<dbReference type="EC" id="3.2.1.22" evidence="2"/>
<keyword evidence="6" id="KW-1185">Reference proteome</keyword>
<evidence type="ECO:0000256" key="3">
    <source>
        <dbReference type="SAM" id="SignalP"/>
    </source>
</evidence>
<protein>
    <recommendedName>
        <fullName evidence="2">alpha-galactosidase</fullName>
        <ecNumber evidence="2">3.2.1.22</ecNumber>
    </recommendedName>
</protein>
<dbReference type="GO" id="GO:0004557">
    <property type="term" value="F:alpha-galactosidase activity"/>
    <property type="evidence" value="ECO:0007669"/>
    <property type="project" value="UniProtKB-EC"/>
</dbReference>
<sequence length="377" mass="42183">MFAHMSLTTALIGAVVTSLPTNDLLLSSSIATSRISPSSRRAPTYWTPPMKSNIQFILTGIPDVEDNYIRPNTGIYEIDMFWTPAETVTTMKQLGQRTICYFSAATAETWRSDYKDFDKKDLGLELPDWPGERYLDIRRDNVLKVIKKRIDVAANKGCDAIEPDNVDVYSNDNGFTPPIVPSDTISYLSKISAYARSKGMSVGIKNCIEILGDIFDDVDFAISEECVQYLNCTVYSNFTTAPRPNAIGKPVFEVEYVNYTYNGGWSDDGVALKPSSIRTSNVNFPGLTNDKLRRKLCNLDEEGVTLDKPYLKINTVIKTLALDGFAMYCDGSVERTVTKDVEGQNGPRDVDEHVGKNRRSWAREVVWRKMGGRPVDP</sequence>
<dbReference type="Pfam" id="PF03537">
    <property type="entry name" value="Glyco_hydro_114"/>
    <property type="match status" value="1"/>
</dbReference>
<feature type="chain" id="PRO_5040292795" description="alpha-galactosidase" evidence="3">
    <location>
        <begin position="19"/>
        <end position="377"/>
    </location>
</feature>
<evidence type="ECO:0000256" key="1">
    <source>
        <dbReference type="ARBA" id="ARBA00001255"/>
    </source>
</evidence>
<feature type="signal peptide" evidence="3">
    <location>
        <begin position="1"/>
        <end position="18"/>
    </location>
</feature>
<evidence type="ECO:0000259" key="4">
    <source>
        <dbReference type="Pfam" id="PF03537"/>
    </source>
</evidence>